<evidence type="ECO:0000313" key="2">
    <source>
        <dbReference type="EMBL" id="PYD77807.1"/>
    </source>
</evidence>
<gene>
    <name evidence="2" type="ORF">CFR80_17375</name>
</gene>
<organism evidence="2 3">
    <name type="scientific">Komagataeibacter oboediens</name>
    <dbReference type="NCBI Taxonomy" id="65958"/>
    <lineage>
        <taxon>Bacteria</taxon>
        <taxon>Pseudomonadati</taxon>
        <taxon>Pseudomonadota</taxon>
        <taxon>Alphaproteobacteria</taxon>
        <taxon>Acetobacterales</taxon>
        <taxon>Acetobacteraceae</taxon>
        <taxon>Komagataeibacter</taxon>
    </lineage>
</organism>
<reference evidence="2 3" key="1">
    <citation type="submission" date="2017-07" db="EMBL/GenBank/DDBJ databases">
        <title>A draft genome sequence of Komagataeibacter oboediens LMG 18849.</title>
        <authorList>
            <person name="Skraban J."/>
            <person name="Cleenwerck I."/>
            <person name="Vandamme P."/>
            <person name="Trcek J."/>
        </authorList>
    </citation>
    <scope>NUCLEOTIDE SEQUENCE [LARGE SCALE GENOMIC DNA]</scope>
    <source>
        <strain evidence="2 3">LMG 18849</strain>
    </source>
</reference>
<protein>
    <submittedName>
        <fullName evidence="2">Replication protein</fullName>
    </submittedName>
</protein>
<accession>A0A318QDZ6</accession>
<comment type="caution">
    <text evidence="2">The sequence shown here is derived from an EMBL/GenBank/DDBJ whole genome shotgun (WGS) entry which is preliminary data.</text>
</comment>
<keyword evidence="1" id="KW-0812">Transmembrane</keyword>
<dbReference type="RefSeq" id="WP_110507803.1">
    <property type="nucleotide sequence ID" value="NZ_NKTX01000135.1"/>
</dbReference>
<dbReference type="EMBL" id="NKTX01000135">
    <property type="protein sequence ID" value="PYD77807.1"/>
    <property type="molecule type" value="Genomic_DNA"/>
</dbReference>
<dbReference type="Proteomes" id="UP000247417">
    <property type="component" value="Unassembled WGS sequence"/>
</dbReference>
<evidence type="ECO:0000256" key="1">
    <source>
        <dbReference type="SAM" id="Phobius"/>
    </source>
</evidence>
<keyword evidence="1" id="KW-1133">Transmembrane helix</keyword>
<dbReference type="OrthoDB" id="7222498at2"/>
<evidence type="ECO:0000313" key="3">
    <source>
        <dbReference type="Proteomes" id="UP000247417"/>
    </source>
</evidence>
<feature type="transmembrane region" description="Helical" evidence="1">
    <location>
        <begin position="66"/>
        <end position="88"/>
    </location>
</feature>
<sequence>MSETLEEDPFELFKRVEKSLSTATASMERLAAEQDARCKTISDAAGKASKLAEEAGDTFTASKRRLMIWTALCAALLVCGGWLAGYWLGHRDGWASGTAHGYSEAVAANTVAAWGVTPSGQLGYLMDRAGLLQALGHCHLPGYEAKYEPKEKRTFCYPTQNASGWAVQP</sequence>
<proteinExistence type="predicted"/>
<keyword evidence="1" id="KW-0472">Membrane</keyword>
<dbReference type="AlphaFoldDB" id="A0A318QDZ6"/>
<name>A0A318QDZ6_9PROT</name>